<accession>A0A9W7AL98</accession>
<protein>
    <submittedName>
        <fullName evidence="1">Uncharacterized protein</fullName>
    </submittedName>
</protein>
<proteinExistence type="predicted"/>
<evidence type="ECO:0000313" key="1">
    <source>
        <dbReference type="EMBL" id="GMH73091.1"/>
    </source>
</evidence>
<keyword evidence="2" id="KW-1185">Reference proteome</keyword>
<gene>
    <name evidence="1" type="ORF">TrRE_jg3026</name>
</gene>
<dbReference type="AlphaFoldDB" id="A0A9W7AL98"/>
<reference evidence="1" key="1">
    <citation type="submission" date="2022-07" db="EMBL/GenBank/DDBJ databases">
        <title>Genome analysis of Parmales, a sister group of diatoms, reveals the evolutionary specialization of diatoms from phago-mixotrophs to photoautotrophs.</title>
        <authorList>
            <person name="Ban H."/>
            <person name="Sato S."/>
            <person name="Yoshikawa S."/>
            <person name="Kazumasa Y."/>
            <person name="Nakamura Y."/>
            <person name="Ichinomiya M."/>
            <person name="Saitoh K."/>
            <person name="Sato N."/>
            <person name="Blanc-Mathieu R."/>
            <person name="Endo H."/>
            <person name="Kuwata A."/>
            <person name="Ogata H."/>
        </authorList>
    </citation>
    <scope>NUCLEOTIDE SEQUENCE</scope>
</reference>
<name>A0A9W7AL98_9STRA</name>
<dbReference type="EMBL" id="BRXZ01002928">
    <property type="protein sequence ID" value="GMH73091.1"/>
    <property type="molecule type" value="Genomic_DNA"/>
</dbReference>
<organism evidence="1 2">
    <name type="scientific">Triparma retinervis</name>
    <dbReference type="NCBI Taxonomy" id="2557542"/>
    <lineage>
        <taxon>Eukaryota</taxon>
        <taxon>Sar</taxon>
        <taxon>Stramenopiles</taxon>
        <taxon>Ochrophyta</taxon>
        <taxon>Bolidophyceae</taxon>
        <taxon>Parmales</taxon>
        <taxon>Triparmaceae</taxon>
        <taxon>Triparma</taxon>
    </lineage>
</organism>
<sequence>MERVMERVMERALLFEREKLRSRKLFGRADAILNHLTSSGICVNDAKRKWSQASTSTSGSMPARYGTRRPDRILARSTKIYGRRLDDGDMEQTPEERAYFNLKGAQALREADLAFLSEKRGSLPPGEFQRYLNSIVMTDLKRNRRYTKALQTYLAFS</sequence>
<feature type="non-terminal residue" evidence="1">
    <location>
        <position position="1"/>
    </location>
</feature>
<dbReference type="Proteomes" id="UP001165082">
    <property type="component" value="Unassembled WGS sequence"/>
</dbReference>
<evidence type="ECO:0000313" key="2">
    <source>
        <dbReference type="Proteomes" id="UP001165082"/>
    </source>
</evidence>
<comment type="caution">
    <text evidence="1">The sequence shown here is derived from an EMBL/GenBank/DDBJ whole genome shotgun (WGS) entry which is preliminary data.</text>
</comment>